<feature type="transmembrane region" description="Helical" evidence="8">
    <location>
        <begin position="108"/>
        <end position="128"/>
    </location>
</feature>
<keyword evidence="6 8" id="KW-1133">Transmembrane helix</keyword>
<comment type="caution">
    <text evidence="10">The sequence shown here is derived from an EMBL/GenBank/DDBJ whole genome shotgun (WGS) entry which is preliminary data.</text>
</comment>
<reference evidence="10 11" key="1">
    <citation type="submission" date="2018-08" db="EMBL/GenBank/DDBJ databases">
        <title>Genomic Encyclopedia of Type Strains, Phase IV (KMG-IV): sequencing the most valuable type-strain genomes for metagenomic binning, comparative biology and taxonomic classification.</title>
        <authorList>
            <person name="Goeker M."/>
        </authorList>
    </citation>
    <scope>NUCLEOTIDE SEQUENCE [LARGE SCALE GENOMIC DNA]</scope>
    <source>
        <strain evidence="10 11">DSM 26022</strain>
    </source>
</reference>
<evidence type="ECO:0000256" key="3">
    <source>
        <dbReference type="ARBA" id="ARBA00022448"/>
    </source>
</evidence>
<evidence type="ECO:0000256" key="7">
    <source>
        <dbReference type="ARBA" id="ARBA00023136"/>
    </source>
</evidence>
<evidence type="ECO:0000313" key="10">
    <source>
        <dbReference type="EMBL" id="REH36674.1"/>
    </source>
</evidence>
<evidence type="ECO:0000256" key="2">
    <source>
        <dbReference type="ARBA" id="ARBA00008335"/>
    </source>
</evidence>
<feature type="transmembrane region" description="Helical" evidence="8">
    <location>
        <begin position="252"/>
        <end position="270"/>
    </location>
</feature>
<gene>
    <name evidence="10" type="ORF">DFR26_1806</name>
</gene>
<evidence type="ECO:0000256" key="4">
    <source>
        <dbReference type="ARBA" id="ARBA00022475"/>
    </source>
</evidence>
<keyword evidence="3" id="KW-0813">Transport</keyword>
<dbReference type="PROSITE" id="PS50850">
    <property type="entry name" value="MFS"/>
    <property type="match status" value="1"/>
</dbReference>
<accession>A0A3E0H0W5</accession>
<protein>
    <submittedName>
        <fullName evidence="10">YNFM family putative membrane transporter</fullName>
    </submittedName>
</protein>
<feature type="transmembrane region" description="Helical" evidence="8">
    <location>
        <begin position="172"/>
        <end position="191"/>
    </location>
</feature>
<dbReference type="AlphaFoldDB" id="A0A3E0H0W5"/>
<feature type="transmembrane region" description="Helical" evidence="8">
    <location>
        <begin position="135"/>
        <end position="152"/>
    </location>
</feature>
<dbReference type="Pfam" id="PF07690">
    <property type="entry name" value="MFS_1"/>
    <property type="match status" value="1"/>
</dbReference>
<name>A0A3E0H0W5_9GAMM</name>
<dbReference type="InterPro" id="IPR036259">
    <property type="entry name" value="MFS_trans_sf"/>
</dbReference>
<dbReference type="InterPro" id="IPR011701">
    <property type="entry name" value="MFS"/>
</dbReference>
<evidence type="ECO:0000259" key="9">
    <source>
        <dbReference type="PROSITE" id="PS50850"/>
    </source>
</evidence>
<feature type="transmembrane region" description="Helical" evidence="8">
    <location>
        <begin position="223"/>
        <end position="246"/>
    </location>
</feature>
<evidence type="ECO:0000256" key="5">
    <source>
        <dbReference type="ARBA" id="ARBA00022692"/>
    </source>
</evidence>
<evidence type="ECO:0000313" key="11">
    <source>
        <dbReference type="Proteomes" id="UP000256774"/>
    </source>
</evidence>
<keyword evidence="11" id="KW-1185">Reference proteome</keyword>
<feature type="transmembrane region" description="Helical" evidence="8">
    <location>
        <begin position="82"/>
        <end position="102"/>
    </location>
</feature>
<dbReference type="Gene3D" id="1.20.1250.20">
    <property type="entry name" value="MFS general substrate transporter like domains"/>
    <property type="match status" value="1"/>
</dbReference>
<dbReference type="RefSeq" id="WP_116208635.1">
    <property type="nucleotide sequence ID" value="NZ_QUNR01000004.1"/>
</dbReference>
<dbReference type="EMBL" id="QUNR01000004">
    <property type="protein sequence ID" value="REH36674.1"/>
    <property type="molecule type" value="Genomic_DNA"/>
</dbReference>
<evidence type="ECO:0000256" key="6">
    <source>
        <dbReference type="ARBA" id="ARBA00022989"/>
    </source>
</evidence>
<dbReference type="OrthoDB" id="63984at2"/>
<dbReference type="InterPro" id="IPR020846">
    <property type="entry name" value="MFS_dom"/>
</dbReference>
<keyword evidence="7 8" id="KW-0472">Membrane</keyword>
<dbReference type="InterPro" id="IPR005829">
    <property type="entry name" value="Sugar_transporter_CS"/>
</dbReference>
<feature type="transmembrane region" description="Helical" evidence="8">
    <location>
        <begin position="348"/>
        <end position="368"/>
    </location>
</feature>
<organism evidence="10 11">
    <name type="scientific">Paraperlucidibaca baekdonensis</name>
    <dbReference type="NCBI Taxonomy" id="748120"/>
    <lineage>
        <taxon>Bacteria</taxon>
        <taxon>Pseudomonadati</taxon>
        <taxon>Pseudomonadota</taxon>
        <taxon>Gammaproteobacteria</taxon>
        <taxon>Moraxellales</taxon>
        <taxon>Moraxellaceae</taxon>
        <taxon>Paraperlucidibaca</taxon>
    </lineage>
</organism>
<dbReference type="PANTHER" id="PTHR43271">
    <property type="entry name" value="BLL2771 PROTEIN"/>
    <property type="match status" value="1"/>
</dbReference>
<feature type="transmembrane region" description="Helical" evidence="8">
    <location>
        <begin position="20"/>
        <end position="36"/>
    </location>
</feature>
<evidence type="ECO:0000256" key="1">
    <source>
        <dbReference type="ARBA" id="ARBA00004651"/>
    </source>
</evidence>
<evidence type="ECO:0000256" key="8">
    <source>
        <dbReference type="SAM" id="Phobius"/>
    </source>
</evidence>
<dbReference type="GO" id="GO:0022857">
    <property type="term" value="F:transmembrane transporter activity"/>
    <property type="evidence" value="ECO:0007669"/>
    <property type="project" value="InterPro"/>
</dbReference>
<sequence>MRAVTPLAKHSPGYRQVSRALLLGGFSTFWLLYWPQPLLPHFARDLQLSPAQSSVILSAATAALGLALIPASVLADRFGRRPVMVASLFIAALLTLATAWAQNPEQLLILRALAGVALAGLPATAMAYAGEEVELNAVGSVMGIYVAGTALGGMSGRLATALVAEHWPWSDAVALVGAIGLVAALLMWWFLPDSQQFQARALPWSRAGRQAFMRALRAITRDATLWALYITGFLLLGIFVGLYNYLSFRLELPPFSFTSAAIGGVFLLYLPGSLASAWSGRLTRQLGRAPALAWMWLAMLLGLCLSLLPNVIWLMSGVALFTFAFFGAHAMASSWVGQRAGQHKALAASLYLMSYYLGASILGTYSGVAWDGYGWLGVVGLLSLALLVGVALLWSIRRASMHQ</sequence>
<dbReference type="PANTHER" id="PTHR43271:SF1">
    <property type="entry name" value="INNER MEMBRANE TRANSPORT PROTEIN YNFM"/>
    <property type="match status" value="1"/>
</dbReference>
<dbReference type="CDD" id="cd17324">
    <property type="entry name" value="MFS_NepI_like"/>
    <property type="match status" value="1"/>
</dbReference>
<feature type="transmembrane region" description="Helical" evidence="8">
    <location>
        <begin position="56"/>
        <end position="75"/>
    </location>
</feature>
<feature type="transmembrane region" description="Helical" evidence="8">
    <location>
        <begin position="291"/>
        <end position="308"/>
    </location>
</feature>
<feature type="domain" description="Major facilitator superfamily (MFS) profile" evidence="9">
    <location>
        <begin position="13"/>
        <end position="401"/>
    </location>
</feature>
<dbReference type="PROSITE" id="PS00216">
    <property type="entry name" value="SUGAR_TRANSPORT_1"/>
    <property type="match status" value="1"/>
</dbReference>
<proteinExistence type="inferred from homology"/>
<dbReference type="SUPFAM" id="SSF103473">
    <property type="entry name" value="MFS general substrate transporter"/>
    <property type="match status" value="1"/>
</dbReference>
<keyword evidence="4" id="KW-1003">Cell membrane</keyword>
<dbReference type="Proteomes" id="UP000256774">
    <property type="component" value="Unassembled WGS sequence"/>
</dbReference>
<comment type="similarity">
    <text evidence="2">Belongs to the major facilitator superfamily.</text>
</comment>
<feature type="transmembrane region" description="Helical" evidence="8">
    <location>
        <begin position="314"/>
        <end position="336"/>
    </location>
</feature>
<feature type="transmembrane region" description="Helical" evidence="8">
    <location>
        <begin position="374"/>
        <end position="396"/>
    </location>
</feature>
<dbReference type="GO" id="GO:0005886">
    <property type="term" value="C:plasma membrane"/>
    <property type="evidence" value="ECO:0007669"/>
    <property type="project" value="UniProtKB-SubCell"/>
</dbReference>
<keyword evidence="5 8" id="KW-0812">Transmembrane</keyword>
<comment type="subcellular location">
    <subcellularLocation>
        <location evidence="1">Cell membrane</location>
        <topology evidence="1">Multi-pass membrane protein</topology>
    </subcellularLocation>
</comment>